<dbReference type="InterPro" id="IPR024618">
    <property type="entry name" value="DUF3857"/>
</dbReference>
<dbReference type="Pfam" id="PF12969">
    <property type="entry name" value="DUF3857"/>
    <property type="match status" value="1"/>
</dbReference>
<organism evidence="4 5">
    <name type="scientific">Halanaerobacter jeridensis</name>
    <dbReference type="NCBI Taxonomy" id="706427"/>
    <lineage>
        <taxon>Bacteria</taxon>
        <taxon>Bacillati</taxon>
        <taxon>Bacillota</taxon>
        <taxon>Clostridia</taxon>
        <taxon>Halanaerobiales</taxon>
        <taxon>Halobacteroidaceae</taxon>
        <taxon>Halanaerobacter</taxon>
    </lineage>
</organism>
<keyword evidence="1" id="KW-0732">Signal</keyword>
<reference evidence="4" key="1">
    <citation type="submission" date="2021-01" db="EMBL/GenBank/DDBJ databases">
        <title>Genomic Encyclopedia of Type Strains, Phase IV (KMG-IV): sequencing the most valuable type-strain genomes for metagenomic binning, comparative biology and taxonomic classification.</title>
        <authorList>
            <person name="Goeker M."/>
        </authorList>
    </citation>
    <scope>NUCLEOTIDE SEQUENCE</scope>
    <source>
        <strain evidence="4">DSM 23230</strain>
    </source>
</reference>
<accession>A0A938XQ25</accession>
<feature type="domain" description="DUF3857" evidence="3">
    <location>
        <begin position="63"/>
        <end position="215"/>
    </location>
</feature>
<feature type="signal peptide" evidence="1">
    <location>
        <begin position="1"/>
        <end position="21"/>
    </location>
</feature>
<dbReference type="InterPro" id="IPR002931">
    <property type="entry name" value="Transglutaminase-like"/>
</dbReference>
<protein>
    <recommendedName>
        <fullName evidence="6">DUF3857 domain-containing protein</fullName>
    </recommendedName>
</protein>
<dbReference type="Gene3D" id="2.60.40.3140">
    <property type="match status" value="1"/>
</dbReference>
<comment type="caution">
    <text evidence="4">The sequence shown here is derived from an EMBL/GenBank/DDBJ whole genome shotgun (WGS) entry which is preliminary data.</text>
</comment>
<dbReference type="SUPFAM" id="SSF54001">
    <property type="entry name" value="Cysteine proteinases"/>
    <property type="match status" value="1"/>
</dbReference>
<keyword evidence="5" id="KW-1185">Reference proteome</keyword>
<evidence type="ECO:0000256" key="1">
    <source>
        <dbReference type="SAM" id="SignalP"/>
    </source>
</evidence>
<evidence type="ECO:0000259" key="3">
    <source>
        <dbReference type="Pfam" id="PF12969"/>
    </source>
</evidence>
<dbReference type="Gene3D" id="3.10.620.30">
    <property type="match status" value="1"/>
</dbReference>
<gene>
    <name evidence="4" type="ORF">JOC47_000014</name>
</gene>
<dbReference type="Pfam" id="PF01841">
    <property type="entry name" value="Transglut_core"/>
    <property type="match status" value="1"/>
</dbReference>
<dbReference type="InterPro" id="IPR038765">
    <property type="entry name" value="Papain-like_cys_pep_sf"/>
</dbReference>
<proteinExistence type="predicted"/>
<evidence type="ECO:0000313" key="5">
    <source>
        <dbReference type="Proteomes" id="UP000774000"/>
    </source>
</evidence>
<dbReference type="Proteomes" id="UP000774000">
    <property type="component" value="Unassembled WGS sequence"/>
</dbReference>
<dbReference type="AlphaFoldDB" id="A0A938XQ25"/>
<feature type="domain" description="Transglutaminase-like" evidence="2">
    <location>
        <begin position="255"/>
        <end position="331"/>
    </location>
</feature>
<name>A0A938XQ25_9FIRM</name>
<evidence type="ECO:0008006" key="6">
    <source>
        <dbReference type="Google" id="ProtNLM"/>
    </source>
</evidence>
<dbReference type="RefSeq" id="WP_204699922.1">
    <property type="nucleotide sequence ID" value="NZ_JAFBDQ010000001.1"/>
</dbReference>
<dbReference type="EMBL" id="JAFBDQ010000001">
    <property type="protein sequence ID" value="MBM7555190.1"/>
    <property type="molecule type" value="Genomic_DNA"/>
</dbReference>
<evidence type="ECO:0000259" key="2">
    <source>
        <dbReference type="Pfam" id="PF01841"/>
    </source>
</evidence>
<feature type="chain" id="PRO_5037373283" description="DUF3857 domain-containing protein" evidence="1">
    <location>
        <begin position="22"/>
        <end position="603"/>
    </location>
</feature>
<evidence type="ECO:0000313" key="4">
    <source>
        <dbReference type="EMBL" id="MBM7555190.1"/>
    </source>
</evidence>
<sequence length="603" mass="69459">MKKRCLLLVVLVLLFTNTAVALEKDPNQLLQEAPSQFYYPDKDAVVWKEEQVFDYSQKPYRVSHYRAIKVFNQQGVKDYSQVKINYHPQWHKLNITTALIIKPSGELITVSEEKISKQAAKYTPNSKVYQSKQEKIINFPEVEAGSIIIYAYQKQLKRTLIPNEIQFATTFTSHRSEIVLKLPKGRKINTKIKPKNELNQAVINTKGEIKEYTWSGYKSEGELLVSTLNSWLELSHWYNNLITQQGKLTPDVKQKVKKLTAGLTTKKAKIKALYNYVAEDIRYLDYQLGVNGYQPLAVKEIYKHKYAVTKDKVYFLIALLKEINVPAEAVLVDRKSNFDAGIVVVNFNHMLLYLPQQDLYLNPNSGFIRYGNLPLSDQGKRVLSLAQGQIRETPILSKERNQEQVTATINLKEEGAAAIDLKINSRGFYDFIAKALFGELSPMGQREASLNILNKHFSGLQLNEIDIKGINNLTELAELNFKFTVEDYYQTHEDKALLQVNQLAISFLLSIAEARNTIPCKIERKIVINIPSKYNSIILPKDKKFINNEGEIRVNYQKKENQIISNFSYQFNRLAGVEKVSWVYINDLLNNYREIKEQQILLE</sequence>